<evidence type="ECO:0000313" key="7">
    <source>
        <dbReference type="Proteomes" id="UP000321425"/>
    </source>
</evidence>
<dbReference type="Gene3D" id="3.40.50.2300">
    <property type="match status" value="1"/>
</dbReference>
<reference evidence="5 6" key="1">
    <citation type="submission" date="2016-10" db="EMBL/GenBank/DDBJ databases">
        <authorList>
            <person name="de Groot N.N."/>
        </authorList>
    </citation>
    <scope>NUCLEOTIDE SEQUENCE [LARGE SCALE GENOMIC DNA]</scope>
    <source>
        <strain evidence="5 6">DSM 19182</strain>
    </source>
</reference>
<dbReference type="SMART" id="SM00448">
    <property type="entry name" value="REC"/>
    <property type="match status" value="1"/>
</dbReference>
<dbReference type="PANTHER" id="PTHR37299:SF1">
    <property type="entry name" value="STAGE 0 SPORULATION PROTEIN A HOMOLOG"/>
    <property type="match status" value="1"/>
</dbReference>
<dbReference type="PANTHER" id="PTHR37299">
    <property type="entry name" value="TRANSCRIPTIONAL REGULATOR-RELATED"/>
    <property type="match status" value="1"/>
</dbReference>
<dbReference type="SUPFAM" id="SSF52172">
    <property type="entry name" value="CheY-like"/>
    <property type="match status" value="1"/>
</dbReference>
<dbReference type="Pfam" id="PF00072">
    <property type="entry name" value="Response_reg"/>
    <property type="match status" value="1"/>
</dbReference>
<keyword evidence="1" id="KW-0597">Phosphoprotein</keyword>
<evidence type="ECO:0000259" key="2">
    <source>
        <dbReference type="PROSITE" id="PS50110"/>
    </source>
</evidence>
<dbReference type="PROSITE" id="PS50110">
    <property type="entry name" value="RESPONSE_REGULATORY"/>
    <property type="match status" value="1"/>
</dbReference>
<evidence type="ECO:0000313" key="4">
    <source>
        <dbReference type="EMBL" id="GEK90041.1"/>
    </source>
</evidence>
<gene>
    <name evidence="4" type="primary">rgbR</name>
    <name evidence="4" type="ORF">APU01nite_20800</name>
    <name evidence="5" type="ORF">SAMN04488100_1345</name>
</gene>
<dbReference type="InterPro" id="IPR007492">
    <property type="entry name" value="LytTR_DNA-bd_dom"/>
</dbReference>
<dbReference type="EMBL" id="FOBL01000034">
    <property type="protein sequence ID" value="SEM20282.1"/>
    <property type="molecule type" value="Genomic_DNA"/>
</dbReference>
<dbReference type="GO" id="GO:0000156">
    <property type="term" value="F:phosphorelay response regulator activity"/>
    <property type="evidence" value="ECO:0007669"/>
    <property type="project" value="InterPro"/>
</dbReference>
<feature type="domain" description="Response regulatory" evidence="2">
    <location>
        <begin position="6"/>
        <end position="125"/>
    </location>
</feature>
<reference evidence="4 7" key="2">
    <citation type="submission" date="2019-07" db="EMBL/GenBank/DDBJ databases">
        <title>Whole genome shotgun sequence of Alkalibacterium putridalgicola NBRC 103243.</title>
        <authorList>
            <person name="Hosoyama A."/>
            <person name="Uohara A."/>
            <person name="Ohji S."/>
            <person name="Ichikawa N."/>
        </authorList>
    </citation>
    <scope>NUCLEOTIDE SEQUENCE [LARGE SCALE GENOMIC DNA]</scope>
    <source>
        <strain evidence="4 7">NBRC 103243</strain>
    </source>
</reference>
<sequence length="243" mass="28019">MPNELHIAVVDDEAIQIDTMKSLIHNAAKELNILVKVEEFSSGEAFLFELEDHPNLDIVFLDIEMKQVDGLDVAKKIRETDQNLTIVFATAFAEYAVQGYDVQALDYLLKPIKTDHLVRVFKRHLDRKPNSKESLTIESRGEVSKVYLEDILYVEVNKRECDIHVVDKVLTVNETLKELADRFNDDFVQTHRSYLVNIAHMSRLLNRDVELTNGESVPVSRRLAKEVQEKFVAHYKGTVFYND</sequence>
<dbReference type="EMBL" id="BJUX01000030">
    <property type="protein sequence ID" value="GEK90041.1"/>
    <property type="molecule type" value="Genomic_DNA"/>
</dbReference>
<dbReference type="Pfam" id="PF04397">
    <property type="entry name" value="LytTR"/>
    <property type="match status" value="1"/>
</dbReference>
<evidence type="ECO:0000259" key="3">
    <source>
        <dbReference type="PROSITE" id="PS50930"/>
    </source>
</evidence>
<dbReference type="RefSeq" id="WP_177165544.1">
    <property type="nucleotide sequence ID" value="NZ_BJUX01000030.1"/>
</dbReference>
<dbReference type="InterPro" id="IPR046947">
    <property type="entry name" value="LytR-like"/>
</dbReference>
<keyword evidence="7" id="KW-1185">Reference proteome</keyword>
<evidence type="ECO:0000256" key="1">
    <source>
        <dbReference type="PROSITE-ProRule" id="PRU00169"/>
    </source>
</evidence>
<evidence type="ECO:0000313" key="6">
    <source>
        <dbReference type="Proteomes" id="UP000198548"/>
    </source>
</evidence>
<feature type="domain" description="HTH LytTR-type" evidence="3">
    <location>
        <begin position="135"/>
        <end position="233"/>
    </location>
</feature>
<proteinExistence type="predicted"/>
<dbReference type="AlphaFoldDB" id="A0A1H7WFA9"/>
<evidence type="ECO:0000313" key="5">
    <source>
        <dbReference type="EMBL" id="SEM20282.1"/>
    </source>
</evidence>
<name>A0A1H7WFA9_9LACT</name>
<dbReference type="InterPro" id="IPR011006">
    <property type="entry name" value="CheY-like_superfamily"/>
</dbReference>
<dbReference type="STRING" id="426703.SAMN04488100_1345"/>
<dbReference type="Proteomes" id="UP000198548">
    <property type="component" value="Unassembled WGS sequence"/>
</dbReference>
<keyword evidence="4" id="KW-0238">DNA-binding</keyword>
<dbReference type="PROSITE" id="PS50930">
    <property type="entry name" value="HTH_LYTTR"/>
    <property type="match status" value="1"/>
</dbReference>
<protein>
    <submittedName>
        <fullName evidence="4">DNA-binding response regulator</fullName>
    </submittedName>
    <submittedName>
        <fullName evidence="5">Two component transcriptional regulator, LytTR family</fullName>
    </submittedName>
</protein>
<dbReference type="Gene3D" id="2.40.50.1020">
    <property type="entry name" value="LytTr DNA-binding domain"/>
    <property type="match status" value="1"/>
</dbReference>
<organism evidence="5 6">
    <name type="scientific">Alkalibacterium putridalgicola</name>
    <dbReference type="NCBI Taxonomy" id="426703"/>
    <lineage>
        <taxon>Bacteria</taxon>
        <taxon>Bacillati</taxon>
        <taxon>Bacillota</taxon>
        <taxon>Bacilli</taxon>
        <taxon>Lactobacillales</taxon>
        <taxon>Carnobacteriaceae</taxon>
        <taxon>Alkalibacterium</taxon>
    </lineage>
</organism>
<dbReference type="Proteomes" id="UP000321425">
    <property type="component" value="Unassembled WGS sequence"/>
</dbReference>
<dbReference type="GO" id="GO:0003677">
    <property type="term" value="F:DNA binding"/>
    <property type="evidence" value="ECO:0007669"/>
    <property type="project" value="UniProtKB-KW"/>
</dbReference>
<dbReference type="InterPro" id="IPR001789">
    <property type="entry name" value="Sig_transdc_resp-reg_receiver"/>
</dbReference>
<accession>A0A1H7WFA9</accession>
<dbReference type="SMART" id="SM00850">
    <property type="entry name" value="LytTR"/>
    <property type="match status" value="1"/>
</dbReference>
<feature type="modified residue" description="4-aspartylphosphate" evidence="1">
    <location>
        <position position="62"/>
    </location>
</feature>